<dbReference type="Gene3D" id="3.30.70.20">
    <property type="match status" value="2"/>
</dbReference>
<reference evidence="10" key="1">
    <citation type="submission" date="2018-05" db="EMBL/GenBank/DDBJ databases">
        <title>Genome Sequencing of selected type strains of the family Eggerthellaceae.</title>
        <authorList>
            <person name="Danylec N."/>
            <person name="Stoll D.A."/>
            <person name="Doetsch A."/>
            <person name="Huch M."/>
        </authorList>
    </citation>
    <scope>NUCLEOTIDE SEQUENCE [LARGE SCALE GENOMIC DNA]</scope>
    <source>
        <strain evidence="10">DSM 16106</strain>
    </source>
</reference>
<dbReference type="SUPFAM" id="SSF54862">
    <property type="entry name" value="4Fe-4S ferredoxins"/>
    <property type="match status" value="1"/>
</dbReference>
<dbReference type="PANTHER" id="PTHR43177">
    <property type="entry name" value="PROTEIN NRFC"/>
    <property type="match status" value="1"/>
</dbReference>
<keyword evidence="7" id="KW-0411">Iron-sulfur</keyword>
<evidence type="ECO:0000256" key="3">
    <source>
        <dbReference type="ARBA" id="ARBA00022723"/>
    </source>
</evidence>
<keyword evidence="6" id="KW-0408">Iron</keyword>
<feature type="domain" description="4Fe-4S ferredoxin-type" evidence="8">
    <location>
        <begin position="82"/>
        <end position="111"/>
    </location>
</feature>
<dbReference type="Pfam" id="PF13247">
    <property type="entry name" value="Fer4_11"/>
    <property type="match status" value="1"/>
</dbReference>
<protein>
    <submittedName>
        <fullName evidence="9">4Fe-4S ferredoxin</fullName>
    </submittedName>
</protein>
<dbReference type="GO" id="GO:0046872">
    <property type="term" value="F:metal ion binding"/>
    <property type="evidence" value="ECO:0007669"/>
    <property type="project" value="UniProtKB-KW"/>
</dbReference>
<keyword evidence="4" id="KW-0677">Repeat</keyword>
<keyword evidence="5" id="KW-0249">Electron transport</keyword>
<evidence type="ECO:0000313" key="9">
    <source>
        <dbReference type="EMBL" id="RNL45060.1"/>
    </source>
</evidence>
<dbReference type="RefSeq" id="WP_123191988.1">
    <property type="nucleotide sequence ID" value="NZ_QICD01000008.1"/>
</dbReference>
<name>A0A3N0BC49_9ACTN</name>
<gene>
    <name evidence="9" type="ORF">DMP08_05690</name>
</gene>
<comment type="caution">
    <text evidence="9">The sequence shown here is derived from an EMBL/GenBank/DDBJ whole genome shotgun (WGS) entry which is preliminary data.</text>
</comment>
<feature type="domain" description="4Fe-4S ferredoxin-type" evidence="8">
    <location>
        <begin position="4"/>
        <end position="34"/>
    </location>
</feature>
<dbReference type="Pfam" id="PF12800">
    <property type="entry name" value="Fer4_4"/>
    <property type="match status" value="1"/>
</dbReference>
<evidence type="ECO:0000256" key="5">
    <source>
        <dbReference type="ARBA" id="ARBA00022982"/>
    </source>
</evidence>
<dbReference type="PANTHER" id="PTHR43177:SF5">
    <property type="entry name" value="ANAEROBIC DIMETHYL SULFOXIDE REDUCTASE CHAIN B-RELATED"/>
    <property type="match status" value="1"/>
</dbReference>
<evidence type="ECO:0000313" key="10">
    <source>
        <dbReference type="Proteomes" id="UP000278632"/>
    </source>
</evidence>
<dbReference type="InterPro" id="IPR017896">
    <property type="entry name" value="4Fe4S_Fe-S-bd"/>
</dbReference>
<evidence type="ECO:0000256" key="2">
    <source>
        <dbReference type="ARBA" id="ARBA00022485"/>
    </source>
</evidence>
<organism evidence="9 10">
    <name type="scientific">Paraeggerthella hongkongensis</name>
    <dbReference type="NCBI Taxonomy" id="230658"/>
    <lineage>
        <taxon>Bacteria</taxon>
        <taxon>Bacillati</taxon>
        <taxon>Actinomycetota</taxon>
        <taxon>Coriobacteriia</taxon>
        <taxon>Eggerthellales</taxon>
        <taxon>Eggerthellaceae</taxon>
        <taxon>Paraeggerthella</taxon>
    </lineage>
</organism>
<dbReference type="AlphaFoldDB" id="A0A3N0BC49"/>
<dbReference type="OrthoDB" id="9779457at2"/>
<dbReference type="GO" id="GO:0051539">
    <property type="term" value="F:4 iron, 4 sulfur cluster binding"/>
    <property type="evidence" value="ECO:0007669"/>
    <property type="project" value="UniProtKB-KW"/>
</dbReference>
<evidence type="ECO:0000256" key="1">
    <source>
        <dbReference type="ARBA" id="ARBA00022448"/>
    </source>
</evidence>
<evidence type="ECO:0000256" key="7">
    <source>
        <dbReference type="ARBA" id="ARBA00023014"/>
    </source>
</evidence>
<dbReference type="EMBL" id="QICD01000008">
    <property type="protein sequence ID" value="RNL45060.1"/>
    <property type="molecule type" value="Genomic_DNA"/>
</dbReference>
<evidence type="ECO:0000259" key="8">
    <source>
        <dbReference type="PROSITE" id="PS51379"/>
    </source>
</evidence>
<accession>A0A3N0BC49</accession>
<evidence type="ECO:0000256" key="6">
    <source>
        <dbReference type="ARBA" id="ARBA00023004"/>
    </source>
</evidence>
<dbReference type="PROSITE" id="PS00198">
    <property type="entry name" value="4FE4S_FER_1"/>
    <property type="match status" value="1"/>
</dbReference>
<dbReference type="PROSITE" id="PS51379">
    <property type="entry name" value="4FE4S_FER_2"/>
    <property type="match status" value="3"/>
</dbReference>
<proteinExistence type="predicted"/>
<keyword evidence="1" id="KW-0813">Transport</keyword>
<evidence type="ECO:0000256" key="4">
    <source>
        <dbReference type="ARBA" id="ARBA00022737"/>
    </source>
</evidence>
<keyword evidence="10" id="KW-1185">Reference proteome</keyword>
<keyword evidence="3" id="KW-0479">Metal-binding</keyword>
<dbReference type="CDD" id="cd16371">
    <property type="entry name" value="DMSOR_beta_like"/>
    <property type="match status" value="1"/>
</dbReference>
<feature type="domain" description="4Fe-4S ferredoxin-type" evidence="8">
    <location>
        <begin position="49"/>
        <end position="80"/>
    </location>
</feature>
<dbReference type="InterPro" id="IPR050954">
    <property type="entry name" value="ET_IronSulfur_Cluster-Binding"/>
</dbReference>
<sequence>MTKQGFYFDLTSCSGCRTCQVACKDKNALGVGTLFRHVHTFETGAYPEARLYSFAATCNHCMNPACVEACPNSAMYIDEEDGTVQHDDSKCIGCQYCVKACPYGVPQYIEESKLTHKCDGCIQLRKNGEVPACVAACPMRAIEFGSYDELLAAHPEAVSDVAVLPNSAETSPCTLINPKPAALEQDYRPVSL</sequence>
<dbReference type="Proteomes" id="UP000278632">
    <property type="component" value="Unassembled WGS sequence"/>
</dbReference>
<keyword evidence="2" id="KW-0004">4Fe-4S</keyword>
<dbReference type="InterPro" id="IPR017900">
    <property type="entry name" value="4Fe4S_Fe_S_CS"/>
</dbReference>